<gene>
    <name evidence="1" type="ORF">ARHIZOSPH14_20120</name>
</gene>
<dbReference type="SUPFAM" id="SSF54909">
    <property type="entry name" value="Dimeric alpha+beta barrel"/>
    <property type="match status" value="1"/>
</dbReference>
<evidence type="ECO:0000313" key="1">
    <source>
        <dbReference type="EMBL" id="GLI27770.1"/>
    </source>
</evidence>
<sequence>MRIALHSIVREGYRAEHATIPEDLVDTFARVGIHEWTIWGSGDRMFHLVECDDWDAAMAAIDDDPANLAWQATIGPFVEVYRDGAGEEGFVPLDEVWDLGRQRAARGAESA</sequence>
<evidence type="ECO:0000313" key="2">
    <source>
        <dbReference type="Proteomes" id="UP001144396"/>
    </source>
</evidence>
<protein>
    <recommendedName>
        <fullName evidence="3">L-rhamnose mutarotase</fullName>
    </recommendedName>
</protein>
<dbReference type="InterPro" id="IPR008000">
    <property type="entry name" value="Rham/fucose_mutarotase"/>
</dbReference>
<name>A0A9W6CY27_9MICO</name>
<dbReference type="Gene3D" id="3.30.70.100">
    <property type="match status" value="1"/>
</dbReference>
<dbReference type="GO" id="GO:0016857">
    <property type="term" value="F:racemase and epimerase activity, acting on carbohydrates and derivatives"/>
    <property type="evidence" value="ECO:0007669"/>
    <property type="project" value="InterPro"/>
</dbReference>
<evidence type="ECO:0008006" key="3">
    <source>
        <dbReference type="Google" id="ProtNLM"/>
    </source>
</evidence>
<dbReference type="RefSeq" id="WP_281884580.1">
    <property type="nucleotide sequence ID" value="NZ_BSDP01000001.1"/>
</dbReference>
<comment type="caution">
    <text evidence="1">The sequence shown here is derived from an EMBL/GenBank/DDBJ whole genome shotgun (WGS) entry which is preliminary data.</text>
</comment>
<keyword evidence="2" id="KW-1185">Reference proteome</keyword>
<dbReference type="Pfam" id="PF05336">
    <property type="entry name" value="rhaM"/>
    <property type="match status" value="1"/>
</dbReference>
<proteinExistence type="predicted"/>
<dbReference type="AlphaFoldDB" id="A0A9W6CY27"/>
<dbReference type="InterPro" id="IPR011008">
    <property type="entry name" value="Dimeric_a/b-barrel"/>
</dbReference>
<dbReference type="Proteomes" id="UP001144396">
    <property type="component" value="Unassembled WGS sequence"/>
</dbReference>
<reference evidence="1" key="1">
    <citation type="submission" date="2022-12" db="EMBL/GenBank/DDBJ databases">
        <title>Reference genome sequencing for broad-spectrum identification of bacterial and archaeal isolates by mass spectrometry.</title>
        <authorList>
            <person name="Sekiguchi Y."/>
            <person name="Tourlousse D.M."/>
        </authorList>
    </citation>
    <scope>NUCLEOTIDE SEQUENCE</scope>
    <source>
        <strain evidence="1">14</strain>
    </source>
</reference>
<dbReference type="EMBL" id="BSDP01000001">
    <property type="protein sequence ID" value="GLI27770.1"/>
    <property type="molecule type" value="Genomic_DNA"/>
</dbReference>
<organism evidence="1 2">
    <name type="scientific">Agromyces rhizosphaerae</name>
    <dbReference type="NCBI Taxonomy" id="88374"/>
    <lineage>
        <taxon>Bacteria</taxon>
        <taxon>Bacillati</taxon>
        <taxon>Actinomycetota</taxon>
        <taxon>Actinomycetes</taxon>
        <taxon>Micrococcales</taxon>
        <taxon>Microbacteriaceae</taxon>
        <taxon>Agromyces</taxon>
    </lineage>
</organism>
<accession>A0A9W6CY27</accession>